<accession>A0A7X0JT46</accession>
<dbReference type="AlphaFoldDB" id="A0A7X0JT46"/>
<name>A0A7X0JT46_9GAMM</name>
<organism evidence="1 2">
    <name type="scientific">Pseudoteredinibacter isoporae</name>
    <dbReference type="NCBI Taxonomy" id="570281"/>
    <lineage>
        <taxon>Bacteria</taxon>
        <taxon>Pseudomonadati</taxon>
        <taxon>Pseudomonadota</taxon>
        <taxon>Gammaproteobacteria</taxon>
        <taxon>Cellvibrionales</taxon>
        <taxon>Cellvibrionaceae</taxon>
        <taxon>Pseudoteredinibacter</taxon>
    </lineage>
</organism>
<evidence type="ECO:0000313" key="1">
    <source>
        <dbReference type="EMBL" id="MBB6521772.1"/>
    </source>
</evidence>
<dbReference type="InParanoid" id="A0A7X0JT46"/>
<dbReference type="EMBL" id="JACHHT010000002">
    <property type="protein sequence ID" value="MBB6521772.1"/>
    <property type="molecule type" value="Genomic_DNA"/>
</dbReference>
<sequence>MNNSLETFRGLCEVGLGADHDQWYDLDGKAFTAFDGLENSSLSGVERFNLRQEVAGMRNWRDRLKFFEKLLYLGIEGSVNQEFFDKVCLVASLKRLSIIRSRIKSIESIEALSNLTHFNFMGSPGLESFKPLKGLPGLSVLSLCGDYREIDCLDDLGELPNIESLTLSGLETKTKTYESLSSIVAMKSLRALMLYNVRFEEQGLDPLAKIQTLEYVYLSPACVRFWKKQDYQFLLESLPNLKNDWIKLAAFDAGFQREYKIT</sequence>
<comment type="caution">
    <text evidence="1">The sequence shown here is derived from an EMBL/GenBank/DDBJ whole genome shotgun (WGS) entry which is preliminary data.</text>
</comment>
<keyword evidence="2" id="KW-1185">Reference proteome</keyword>
<proteinExistence type="predicted"/>
<evidence type="ECO:0000313" key="2">
    <source>
        <dbReference type="Proteomes" id="UP000528457"/>
    </source>
</evidence>
<reference evidence="1 2" key="1">
    <citation type="submission" date="2020-08" db="EMBL/GenBank/DDBJ databases">
        <title>Genomic Encyclopedia of Type Strains, Phase IV (KMG-IV): sequencing the most valuable type-strain genomes for metagenomic binning, comparative biology and taxonomic classification.</title>
        <authorList>
            <person name="Goeker M."/>
        </authorList>
    </citation>
    <scope>NUCLEOTIDE SEQUENCE [LARGE SCALE GENOMIC DNA]</scope>
    <source>
        <strain evidence="1 2">DSM 22368</strain>
    </source>
</reference>
<dbReference type="Proteomes" id="UP000528457">
    <property type="component" value="Unassembled WGS sequence"/>
</dbReference>
<gene>
    <name evidence="1" type="ORF">HNR48_002057</name>
</gene>
<protein>
    <submittedName>
        <fullName evidence="1">Leucine-rich repeat (LRR) protein</fullName>
    </submittedName>
</protein>
<dbReference type="SUPFAM" id="SSF52058">
    <property type="entry name" value="L domain-like"/>
    <property type="match status" value="1"/>
</dbReference>
<dbReference type="Gene3D" id="3.80.10.10">
    <property type="entry name" value="Ribonuclease Inhibitor"/>
    <property type="match status" value="1"/>
</dbReference>
<dbReference type="InterPro" id="IPR032675">
    <property type="entry name" value="LRR_dom_sf"/>
</dbReference>
<dbReference type="RefSeq" id="WP_166844565.1">
    <property type="nucleotide sequence ID" value="NZ_JAAONY010000002.1"/>
</dbReference>